<dbReference type="Gene3D" id="1.20.140.100">
    <property type="entry name" value="Dynein heavy chain, N-terminal domain 2"/>
    <property type="match status" value="1"/>
</dbReference>
<dbReference type="Gene3D" id="1.10.472.130">
    <property type="match status" value="1"/>
</dbReference>
<dbReference type="FunFam" id="1.20.58.1120:FF:000013">
    <property type="entry name" value="Dynein heavy chain-like protein"/>
    <property type="match status" value="1"/>
</dbReference>
<evidence type="ECO:0000313" key="19">
    <source>
        <dbReference type="WBParaSite" id="Gr19_v10_g12232.t1"/>
    </source>
</evidence>
<evidence type="ECO:0000256" key="12">
    <source>
        <dbReference type="ARBA" id="ARBA00023175"/>
    </source>
</evidence>
<evidence type="ECO:0000256" key="13">
    <source>
        <dbReference type="ARBA" id="ARBA00023212"/>
    </source>
</evidence>
<dbReference type="GO" id="GO:0008569">
    <property type="term" value="F:minus-end-directed microtubule motor activity"/>
    <property type="evidence" value="ECO:0007669"/>
    <property type="project" value="InterPro"/>
</dbReference>
<dbReference type="Pfam" id="PF03028">
    <property type="entry name" value="Dynein_heavy"/>
    <property type="match status" value="1"/>
</dbReference>
<evidence type="ECO:0000259" key="17">
    <source>
        <dbReference type="SMART" id="SM00382"/>
    </source>
</evidence>
<dbReference type="Pfam" id="PF12781">
    <property type="entry name" value="AAA_9"/>
    <property type="match status" value="1"/>
</dbReference>
<keyword evidence="13" id="KW-0206">Cytoskeleton</keyword>
<dbReference type="InterPro" id="IPR026983">
    <property type="entry name" value="DHC"/>
</dbReference>
<dbReference type="GO" id="GO:0045505">
    <property type="term" value="F:dynein intermediate chain binding"/>
    <property type="evidence" value="ECO:0007669"/>
    <property type="project" value="InterPro"/>
</dbReference>
<feature type="coiled-coil region" evidence="15">
    <location>
        <begin position="3579"/>
        <end position="3606"/>
    </location>
</feature>
<dbReference type="FunFam" id="3.40.50.300:FF:000122">
    <property type="entry name" value="Cytoplasmic dynein 1 heavy chain"/>
    <property type="match status" value="1"/>
</dbReference>
<evidence type="ECO:0000313" key="18">
    <source>
        <dbReference type="Proteomes" id="UP000887572"/>
    </source>
</evidence>
<dbReference type="InterPro" id="IPR003593">
    <property type="entry name" value="AAA+_ATPase"/>
</dbReference>
<dbReference type="GO" id="GO:0005874">
    <property type="term" value="C:microtubule"/>
    <property type="evidence" value="ECO:0007669"/>
    <property type="project" value="UniProtKB-KW"/>
</dbReference>
<evidence type="ECO:0000256" key="5">
    <source>
        <dbReference type="ARBA" id="ARBA00022490"/>
    </source>
</evidence>
<feature type="region of interest" description="Disordered" evidence="16">
    <location>
        <begin position="3066"/>
        <end position="3085"/>
    </location>
</feature>
<dbReference type="InterPro" id="IPR042228">
    <property type="entry name" value="Dynein_linker_3"/>
</dbReference>
<evidence type="ECO:0000256" key="11">
    <source>
        <dbReference type="ARBA" id="ARBA00023054"/>
    </source>
</evidence>
<sequence>MASTSADVSNEFEQKQDPDDSGEFQQDPDEFVESIQTEVTRWLDEVRRIKKPGERDGPKLGPLEKALNEVHSAVRHLKQNIDIPEVVLEFDENIQQIVDVARKEGKKPNAGDLGELVKDSEFLNSLQNRVNGWIKAIQKVTKLDRDPSSGTALQEITFWINMERAVLQIQAICESDEFVVTMEALKHGKRFHATVAFESNTGLKEMLLIAQNHNQLMKDVQINDLLCALDLAAVRTSISNILKSIQKVRHTKYPLRRAYAFYTTISTDFCERIIQLLKPRLLMHAALSELDEIMEQCKKIWQAWEDESDRVMSMFRDLSKKRPADSKPLHRVTCRHKLLEVRLDALYKFRFQHEQLSNMISRVLRFTGSKSLESFGVIDSNPEKEIAKAYDAVKELSYLDLSPQGQQAWESAMQYYRDHISRVEAELASRLRDQLGGAKNADEMFTIFSRYNALLVRPHIHSAIREYQTTLIERVKSDIVSLQETILDVKMRDLAVRVADRYDIPSFSATMMWVKQVESQLNQNIKRIENVLGEGWANHLEGKELSKECELLRQKLDTTQLHKEWTDKMLAKCEVQDDKLFTIDRLQRDGKLIYRIRVNYSPDSIRISKEVRNLKNLGFRIPFKIMSYSHAISDYYPSAISLIESMRIYESTNEIVFNRQSVEQLVAGYRQSIHNLLTEGIKTNWSNCKLDTFTVKLAESVSSYEEKVSDLVEWLDKIELEMSTLDKCQFKEEVISQILASIQRIVDQMALNNYSNMNKWIGNLDKMLEVKMARRLEGAIHLWTKLLKQSRDELEDEREASIVPEIHPIPLEIRIISQCITVVPSLDRARSNLFNQLAKWHGIVTNHSRICCNRFQVLQNNPDTRTYKSVLLKMPHSQQILNEVHMAIEAIVTKVGDYVTQWTRYQALWDLQQDVLFDRLGSDLGNWMKVLMDIKKARTMVDSPETRHSIFPFVVDFNRVQSKVSIKYDYWQREVLNKFGNALGASMQKFFSDISKDRHELESQSIDSSNTSNTVALIMHVQSLKKQIKSSQEQVDSFLSGQKLLTVHRYPFHQSWLYAENVEGEWSALLDVLNRKDVAIQSQVANLQTRILDEDKLLEKHINDLVADWNKSKPIHGTHRPKEALILLSGFEDKFKRLKEERSNVVNAKSTLEISDSLIHVTNQTTNKLEVAIEELNDLTGVWKSLLPVYDTIDELKEIPWLSVQSRKLRQNLEELLAKLKSLPSQYRSYESYDFAKRLLQNYLKANMNTLLIELKSDALKERHWRNLTREMHVNWVLSELTLGQVWDTDLSRHEETIKHIMIVANGERVLEDYLRQVKEFWTDYTMDLINYQQKTKLIRGWDDLFNKLKEHMSSLGQMKLSLYYKQFEEDALSWEEKLNKMNTIFDSWIDVQRRWVYLEGLFSGSADIAHLLPSESNRFNMVSNEFLGLMRKVSAFPRILDVIHIQGVQKILERLADMLSKIQKALGEYLERERNSFPRFYFVGDEDLLEILGNSKDLMRVQKHLKKMFAGIMAVEYNEQNRTICSIVSREGESVKLTQPVDLNQLPKIDDWLRGLEREMQSTLANLLIDSFTTFSKLDINKVEHDELMEWMDSYPAQIIGICVDVWWSNAVETCLSKHAGAKKVSQTVEQWLSLLCESVLRDQTAIRRKKVSNLITEFVHKKNVCRQLVNNHVKNSQDFWWLQNLRVYLNPNEKDLCKCCLVKMANAVFYYGFEYLGIQEKLVQTPLTDRCYLTMTQALHCRLGGSPFGPAGTGKTESVKALGHQLGRFVLVFNCDETFDFQAVGRILVGLCQVGAWGCFDEFNRLEERMLSAVSQQIQTIQETVRADAGMKVDLVGKSLKVNPSMAIFITMNPGYSGRSNLPDNLKQLFRSLAMTSPDRGLIAEVMLFSQGFQSAEILANKIVPLFTLCKEQLSNQCHYDFGLRALKYVLVSAGNIKRDAIQKAYEEANLSGEEVDDQSLASQISEQQMLIQSVCETLTPKLVSEDITLLQSLMHDVFPDISYNPKQVESLKNEVVKFCNDEHYSCSTVAGEKGNLWLEKVLQVYQITNLNHGLMLVGASGSGKTTAWKTLLKALESLEQIEGVSHVIDAKSISKDALYGTLDQNTREWTDGLFTHIIRKIIDNVRGELQKRQWIIFDGDVDPEWVENLNSVLDDNKLLTLPNGERLSIPPNVRIIFEVADLKYATMATVSRCGMVWFSEDVVTPEMLFESYLLKLKNMQLIAGNANRLLQIQNACENTLCMHMDVNGLVPICLEFAVEQLEHIMEPSRQRLLLTFFSMLNYSVKQLLQYDLDHPDFPPSEEQVSNFIGRSLLVNLIWAFAGDGSWKNRMKLSEFVRGSTTIQLPPDQSLPITDYFVTTNGDWESWLSKVPQIEIEPQRITDTLTVIPTLDTVRHEMLLNTWLSERKPLVLCGPPGSGKTMTLLAALRSMPDMDVINVNFSSSTSPELLMKNFDHYCEYRRTPNGVVLAPMQITRWLVIFCDEINLPQPDKYGTQRVISFMRQLVEQNGFYRTADRTWVTLERIQFVGACNPPTDPGRNPLSTRFLRHVPVIYVDYPGRTSLNQIYSTFARAMLRQTANLRGMAEPLTEAMAEFYLQSQEHFTQDDQPHYVYSPRELTRWVRGISEAIMPLDSVSHEDLVRLWAHEALRLFHDRLVRDDERNWTEDLVDKVAQKYFATACNLEEALKRPLLYSCWLKKHYSPVSSKELDEYVVQRMRQFAEEELDVKLVLFDQILDHVLRIDRVFRQPQGHLLLIGVSGSGKTTLSRFVAWLNGFTTVQLKVHSKYKAADFDEDIRHVLRKAGCKNEKICFIMDESNMMETGFLERLNTLLANGEVPGLFEGDEYNTLLNQIKEGAQRQGLMLDSHEELYKWFTSQIVQNLHVVFTMNPSGDGLRERASTSPALFNRCVLDWFGDWSNSALFQVGHELTGMLEIDKPDYTPPAALEHCCDRLPAEIAYRDAVVNSFVHVHNTVRKTNVTEARKGHRVMAITPRHFLDFIKHYVILIKEKRKELTEEQIHLNNGLRKINETEQQVKELQKSLNEKEIDLRKKQEAANAKLQQMLADQREAEKEKGSSEKLQEQIRGEKQSIDLKKEEVEQELAITQLTEVRSMVSPPNAVKIAMEAICLLLGEKQTEWKQIRTILVKDDFISRILLFNTEAITPDITDKLRNYEGNPDWEFEKVNRASLACGPMVKWAKAQLSYAKMLNKVEPLNSELTRLEKDAAEKTAKGEELKHKIETLENRIQTLKDEYAQLIGEAEHIKQSLAVVQEKVNRSIHLLKSLRVECDRWESGRERFDQQNETLVGDVLLSAAFLSYSGYYDQLLRETIFQKWMGILQSSQVVFRQELARIEYLSAADDRLQWNNYGMPKDELCMENAIMLKRFNRFPLIIDPSGQSIEFICKEFSTATGRDQKGATMTTTVQRTSFNDNSFRKNLESALRFGTTLLVQDVESYDPILNPVLNKEVKRTGGRVLITIGDQDIDVSPAFKIFLFTRDSSVEFPADVCSRVTFVNFTITRASLETQCLHQVLRSERPDIDEKRNDLLKLQGEFAVKLRQLEKALLNALNESEGKILDNNSVIATLEKLKNEAQEVARKSAETDQIMREVEIVSQKYHKLANACSLIYLMLHRLDEVHLLYNYSLDFLLDIFTTVLKSPQLSNVKDYEARLAIILQNLFSVMYSRVSAGMLHTDKVLLAALLLRIYARCCGEENSYEQELEQLSTRLPEQVLASAHVLITKAFGSEFMQQDKVINLREIILNEVQCKVPVLLCSATGYDVSNRIEDLALELKMDIVSIALGSAEGFEQADKALHSTSRSGRWILLKNVHLATEWLTQLEKKLHHLNPHHQFRLILTAEICSALPISMIQASRVLIFEPSTGLKANLLRSLSSIVPTRITKAPAERSRLYFIICWFHAIVQERLRYQPLGWANPYEFTDADLRVACDTLDSTVDLIAQNRANVKPDSLPWMALRTLLSQCIYGGKIDNDFDQVLLDTLLDRLFTAKSFDPEFILVDDIDGKALHTPEETGSKDSLINWVINIKSLQRPNWIGLPNNAEKVLIAERGQEFLRKMLKMSDDELAYEADDLESSKNSPTWMVQLSGQCKTWLDSLPEQLQRLRRTKDNVRDPLFRFFEREINLGAKLLADVRRDLNELLAICRGEQKQNNHCRELVAALVKSKRVPANWHQFAVPKGVTALEWVRDFVQRVEQLKRLSTAENLRLEEVWLGGMFFPEAYITATRQLIAQTNGWSLEQMYMHVTTASGGQSKSLFTLTDLRAIGVSCDANTIRLTDEVHVAVPKLQFTWTLEKHSPKSVVVPVYLYSNRAKFLFGLHFVPIEFEPSLLSQRGVAFVTNCSL</sequence>
<keyword evidence="11 15" id="KW-0175">Coiled coil</keyword>
<dbReference type="Gene3D" id="6.10.140.1060">
    <property type="match status" value="1"/>
</dbReference>
<feature type="domain" description="AAA+ ATPase" evidence="17">
    <location>
        <begin position="2751"/>
        <end position="2917"/>
    </location>
</feature>
<dbReference type="Pfam" id="PF18199">
    <property type="entry name" value="Dynein_C"/>
    <property type="match status" value="1"/>
</dbReference>
<organism evidence="18 19">
    <name type="scientific">Globodera rostochiensis</name>
    <name type="common">Golden nematode worm</name>
    <name type="synonym">Heterodera rostochiensis</name>
    <dbReference type="NCBI Taxonomy" id="31243"/>
    <lineage>
        <taxon>Eukaryota</taxon>
        <taxon>Metazoa</taxon>
        <taxon>Ecdysozoa</taxon>
        <taxon>Nematoda</taxon>
        <taxon>Chromadorea</taxon>
        <taxon>Rhabditida</taxon>
        <taxon>Tylenchina</taxon>
        <taxon>Tylenchomorpha</taxon>
        <taxon>Tylenchoidea</taxon>
        <taxon>Heteroderidae</taxon>
        <taxon>Heteroderinae</taxon>
        <taxon>Globodera</taxon>
    </lineage>
</organism>
<evidence type="ECO:0000256" key="7">
    <source>
        <dbReference type="ARBA" id="ARBA00022737"/>
    </source>
</evidence>
<dbReference type="InterPro" id="IPR041228">
    <property type="entry name" value="Dynein_C"/>
</dbReference>
<dbReference type="Pfam" id="PF12774">
    <property type="entry name" value="AAA_6"/>
    <property type="match status" value="1"/>
</dbReference>
<dbReference type="Gene3D" id="3.10.490.20">
    <property type="match status" value="1"/>
</dbReference>
<evidence type="ECO:0000256" key="15">
    <source>
        <dbReference type="SAM" id="Coils"/>
    </source>
</evidence>
<reference evidence="19" key="1">
    <citation type="submission" date="2022-11" db="UniProtKB">
        <authorList>
            <consortium name="WormBaseParasite"/>
        </authorList>
    </citation>
    <scope>IDENTIFICATION</scope>
</reference>
<dbReference type="Pfam" id="PF18198">
    <property type="entry name" value="AAA_lid_11"/>
    <property type="match status" value="1"/>
</dbReference>
<comment type="similarity">
    <text evidence="2">Belongs to the dynein heavy chain family.</text>
</comment>
<name>A0A914H0Y5_GLORO</name>
<evidence type="ECO:0000256" key="8">
    <source>
        <dbReference type="ARBA" id="ARBA00022741"/>
    </source>
</evidence>
<dbReference type="GO" id="GO:0051959">
    <property type="term" value="F:dynein light intermediate chain binding"/>
    <property type="evidence" value="ECO:0007669"/>
    <property type="project" value="InterPro"/>
</dbReference>
<evidence type="ECO:0000256" key="4">
    <source>
        <dbReference type="ARBA" id="ARBA00022197"/>
    </source>
</evidence>
<dbReference type="Gene3D" id="1.20.1270.280">
    <property type="match status" value="1"/>
</dbReference>
<dbReference type="FunFam" id="3.40.50.300:FF:000071">
    <property type="entry name" value="Cytoplasmic dynein heavy chain 1"/>
    <property type="match status" value="1"/>
</dbReference>
<dbReference type="Gene3D" id="3.40.50.300">
    <property type="entry name" value="P-loop containing nucleotide triphosphate hydrolases"/>
    <property type="match status" value="5"/>
</dbReference>
<comment type="subcellular location">
    <subcellularLocation>
        <location evidence="1">Cytoplasm</location>
        <location evidence="1">Cytoskeleton</location>
    </subcellularLocation>
</comment>
<dbReference type="GO" id="GO:0007018">
    <property type="term" value="P:microtubule-based movement"/>
    <property type="evidence" value="ECO:0007669"/>
    <property type="project" value="InterPro"/>
</dbReference>
<feature type="region of interest" description="Disordered" evidence="16">
    <location>
        <begin position="1"/>
        <end position="31"/>
    </location>
</feature>
<feature type="domain" description="AAA+ ATPase" evidence="17">
    <location>
        <begin position="1746"/>
        <end position="1895"/>
    </location>
</feature>
<dbReference type="PANTHER" id="PTHR46532:SF4">
    <property type="entry name" value="AAA+ ATPASE DOMAIN-CONTAINING PROTEIN"/>
    <property type="match status" value="1"/>
</dbReference>
<dbReference type="Gene3D" id="1.20.920.30">
    <property type="match status" value="1"/>
</dbReference>
<dbReference type="Proteomes" id="UP000887572">
    <property type="component" value="Unplaced"/>
</dbReference>
<dbReference type="InterPro" id="IPR054354">
    <property type="entry name" value="DYNC2H1-like_lid"/>
</dbReference>
<dbReference type="GO" id="GO:0005858">
    <property type="term" value="C:axonemal dynein complex"/>
    <property type="evidence" value="ECO:0007669"/>
    <property type="project" value="TreeGrafter"/>
</dbReference>
<evidence type="ECO:0000256" key="10">
    <source>
        <dbReference type="ARBA" id="ARBA00023017"/>
    </source>
</evidence>
<dbReference type="FunFam" id="1.20.140.100:FF:000002">
    <property type="entry name" value="Cytoplasmic dynein heavy chain 1"/>
    <property type="match status" value="1"/>
</dbReference>
<dbReference type="InterPro" id="IPR013602">
    <property type="entry name" value="Dynein_heavy_linker"/>
</dbReference>
<dbReference type="InterPro" id="IPR035706">
    <property type="entry name" value="AAA_9"/>
</dbReference>
<dbReference type="Pfam" id="PF12777">
    <property type="entry name" value="MT"/>
    <property type="match status" value="1"/>
</dbReference>
<evidence type="ECO:0000256" key="3">
    <source>
        <dbReference type="ARBA" id="ARBA00011655"/>
    </source>
</evidence>
<dbReference type="FunFam" id="1.20.1270.280:FF:000004">
    <property type="entry name" value="Cytoplasmic dynein heavy chain 2"/>
    <property type="match status" value="1"/>
</dbReference>
<evidence type="ECO:0000256" key="1">
    <source>
        <dbReference type="ARBA" id="ARBA00004245"/>
    </source>
</evidence>
<dbReference type="InterPro" id="IPR035699">
    <property type="entry name" value="AAA_6"/>
</dbReference>
<keyword evidence="18" id="KW-1185">Reference proteome</keyword>
<dbReference type="Gene3D" id="3.20.180.20">
    <property type="entry name" value="Dynein heavy chain, N-terminal domain 2"/>
    <property type="match status" value="1"/>
</dbReference>
<dbReference type="CDD" id="cd00009">
    <property type="entry name" value="AAA"/>
    <property type="match status" value="2"/>
</dbReference>
<dbReference type="Gene3D" id="1.10.8.1220">
    <property type="match status" value="1"/>
</dbReference>
<dbReference type="Pfam" id="PF17852">
    <property type="entry name" value="Dynein_AAA_lid"/>
    <property type="match status" value="1"/>
</dbReference>
<dbReference type="PANTHER" id="PTHR46532">
    <property type="entry name" value="MALE FERTILITY FACTOR KL5"/>
    <property type="match status" value="1"/>
</dbReference>
<evidence type="ECO:0000256" key="16">
    <source>
        <dbReference type="SAM" id="MobiDB-lite"/>
    </source>
</evidence>
<keyword evidence="6" id="KW-0493">Microtubule</keyword>
<dbReference type="Gene3D" id="1.20.58.1120">
    <property type="match status" value="1"/>
</dbReference>
<feature type="compositionally biased region" description="Acidic residues" evidence="16">
    <location>
        <begin position="19"/>
        <end position="31"/>
    </location>
</feature>
<keyword evidence="7" id="KW-0677">Repeat</keyword>
<dbReference type="SUPFAM" id="SSF52540">
    <property type="entry name" value="P-loop containing nucleoside triphosphate hydrolases"/>
    <property type="match status" value="4"/>
</dbReference>
<dbReference type="Pfam" id="PF12780">
    <property type="entry name" value="AAA_8"/>
    <property type="match status" value="1"/>
</dbReference>
<dbReference type="Gene3D" id="1.20.920.20">
    <property type="match status" value="1"/>
</dbReference>
<dbReference type="FunFam" id="1.10.287.2620:FF:000001">
    <property type="entry name" value="Cytoplasmic dynein heavy chain 1"/>
    <property type="match status" value="1"/>
</dbReference>
<dbReference type="InterPro" id="IPR042222">
    <property type="entry name" value="Dynein_2_N"/>
</dbReference>
<dbReference type="Gene3D" id="1.10.8.710">
    <property type="match status" value="1"/>
</dbReference>
<accession>A0A914H0Y5</accession>
<dbReference type="Gene3D" id="1.10.287.2620">
    <property type="match status" value="1"/>
</dbReference>
<dbReference type="FunFam" id="3.40.50.300:FF:000517">
    <property type="entry name" value="Cytoplasmic dynein heavy chain 1"/>
    <property type="match status" value="1"/>
</dbReference>
<feature type="domain" description="AAA+ ATPase" evidence="17">
    <location>
        <begin position="2408"/>
        <end position="2558"/>
    </location>
</feature>
<dbReference type="InterPro" id="IPR027417">
    <property type="entry name" value="P-loop_NTPase"/>
</dbReference>
<dbReference type="GO" id="GO:0005524">
    <property type="term" value="F:ATP binding"/>
    <property type="evidence" value="ECO:0007669"/>
    <property type="project" value="UniProtKB-KW"/>
</dbReference>
<dbReference type="InterPro" id="IPR024743">
    <property type="entry name" value="Dynein_HC_stalk"/>
</dbReference>
<dbReference type="Pfam" id="PF08385">
    <property type="entry name" value="DHC_N1"/>
    <property type="match status" value="1"/>
</dbReference>
<dbReference type="WBParaSite" id="Gr19_v10_g12232.t1">
    <property type="protein sequence ID" value="Gr19_v10_g12232.t1"/>
    <property type="gene ID" value="Gr19_v10_g12232"/>
</dbReference>
<evidence type="ECO:0000256" key="2">
    <source>
        <dbReference type="ARBA" id="ARBA00008887"/>
    </source>
</evidence>
<keyword evidence="5" id="KW-0963">Cytoplasm</keyword>
<dbReference type="InterPro" id="IPR043157">
    <property type="entry name" value="Dynein_AAA1S"/>
</dbReference>
<evidence type="ECO:0000256" key="6">
    <source>
        <dbReference type="ARBA" id="ARBA00022701"/>
    </source>
</evidence>
<dbReference type="FunFam" id="1.10.8.710:FF:000005">
    <property type="entry name" value="Cytoplasmic dynein heavy chain 1"/>
    <property type="match status" value="1"/>
</dbReference>
<dbReference type="Pfam" id="PF22597">
    <property type="entry name" value="DYN_lid"/>
    <property type="match status" value="1"/>
</dbReference>
<dbReference type="InterPro" id="IPR041658">
    <property type="entry name" value="AAA_lid_11"/>
</dbReference>
<evidence type="ECO:0000256" key="9">
    <source>
        <dbReference type="ARBA" id="ARBA00022840"/>
    </source>
</evidence>
<protein>
    <recommendedName>
        <fullName evidence="4">Dynein heavy chain, cytoplasmic</fullName>
    </recommendedName>
    <alternativeName>
        <fullName evidence="14">Dynein heavy chain, cytosolic</fullName>
    </alternativeName>
</protein>
<comment type="subunit">
    <text evidence="3">Consists of at least two heavy chains and a number of intermediate and light chains.</text>
</comment>
<dbReference type="FunFam" id="1.10.8.720:FF:000003">
    <property type="entry name" value="Cytoplasmic dynein heavy chain 2"/>
    <property type="match status" value="1"/>
</dbReference>
<dbReference type="InterPro" id="IPR042219">
    <property type="entry name" value="AAA_lid_11_sf"/>
</dbReference>
<dbReference type="InterPro" id="IPR041466">
    <property type="entry name" value="Dynein_AAA5_ext"/>
</dbReference>
<dbReference type="InterPro" id="IPR004273">
    <property type="entry name" value="Dynein_heavy_D6_P-loop"/>
</dbReference>
<keyword evidence="10" id="KW-0243">Dynein</keyword>
<dbReference type="SMART" id="SM00382">
    <property type="entry name" value="AAA"/>
    <property type="match status" value="4"/>
</dbReference>
<dbReference type="InterPro" id="IPR043160">
    <property type="entry name" value="Dynein_C_barrel"/>
</dbReference>
<keyword evidence="8" id="KW-0547">Nucleotide-binding</keyword>
<feature type="coiled-coil region" evidence="15">
    <location>
        <begin position="3220"/>
        <end position="3268"/>
    </location>
</feature>
<dbReference type="FunFam" id="3.20.180.20:FF:000002">
    <property type="entry name" value="Cytoplasmic dynein heavy chain 1"/>
    <property type="match status" value="1"/>
</dbReference>
<dbReference type="Pfam" id="PF12775">
    <property type="entry name" value="AAA_7"/>
    <property type="match status" value="1"/>
</dbReference>
<dbReference type="InterPro" id="IPR024317">
    <property type="entry name" value="Dynein_heavy_chain_D4_dom"/>
</dbReference>
<dbReference type="FunFam" id="1.20.920.20:FF:000002">
    <property type="entry name" value="Cytoplasmic dynein 1 heavy chain"/>
    <property type="match status" value="1"/>
</dbReference>
<feature type="domain" description="AAA+ ATPase" evidence="17">
    <location>
        <begin position="2053"/>
        <end position="2204"/>
    </location>
</feature>
<proteinExistence type="inferred from homology"/>
<dbReference type="InterPro" id="IPR013594">
    <property type="entry name" value="Dynein_heavy_tail"/>
</dbReference>
<dbReference type="Pfam" id="PF08393">
    <property type="entry name" value="DHC_N2"/>
    <property type="match status" value="1"/>
</dbReference>
<feature type="compositionally biased region" description="Basic and acidic residues" evidence="16">
    <location>
        <begin position="3068"/>
        <end position="3085"/>
    </location>
</feature>
<evidence type="ECO:0000256" key="14">
    <source>
        <dbReference type="ARBA" id="ARBA00033439"/>
    </source>
</evidence>
<keyword evidence="9" id="KW-0067">ATP-binding</keyword>
<dbReference type="Gene3D" id="1.10.8.720">
    <property type="entry name" value="Region D6 of dynein motor"/>
    <property type="match status" value="1"/>
</dbReference>
<dbReference type="GO" id="GO:0050793">
    <property type="term" value="P:regulation of developmental process"/>
    <property type="evidence" value="ECO:0007669"/>
    <property type="project" value="UniProtKB-ARBA"/>
</dbReference>
<keyword evidence="12" id="KW-0505">Motor protein</keyword>
<dbReference type="FunFam" id="3.40.50.300:FF:000373">
    <property type="entry name" value="Cytoplasmic dynein heavy chain 2"/>
    <property type="match status" value="1"/>
</dbReference>